<dbReference type="InterPro" id="IPR047817">
    <property type="entry name" value="ABC2_TM_bact-type"/>
</dbReference>
<feature type="transmembrane region" description="Helical" evidence="9">
    <location>
        <begin position="256"/>
        <end position="278"/>
    </location>
</feature>
<evidence type="ECO:0000256" key="7">
    <source>
        <dbReference type="ARBA" id="ARBA00022989"/>
    </source>
</evidence>
<dbReference type="GO" id="GO:0140359">
    <property type="term" value="F:ABC-type transporter activity"/>
    <property type="evidence" value="ECO:0007669"/>
    <property type="project" value="InterPro"/>
</dbReference>
<feature type="transmembrane region" description="Helical" evidence="9">
    <location>
        <begin position="57"/>
        <end position="77"/>
    </location>
</feature>
<protein>
    <recommendedName>
        <fullName evidence="9">Transport permease protein</fullName>
    </recommendedName>
</protein>
<keyword evidence="6 9" id="KW-0812">Transmembrane</keyword>
<keyword evidence="3 9" id="KW-0813">Transport</keyword>
<dbReference type="PIRSF" id="PIRSF006648">
    <property type="entry name" value="DrrB"/>
    <property type="match status" value="1"/>
</dbReference>
<evidence type="ECO:0000256" key="3">
    <source>
        <dbReference type="ARBA" id="ARBA00022448"/>
    </source>
</evidence>
<feature type="transmembrane region" description="Helical" evidence="9">
    <location>
        <begin position="130"/>
        <end position="155"/>
    </location>
</feature>
<dbReference type="AlphaFoldDB" id="A0A6J4JFZ3"/>
<name>A0A6J4JFZ3_9CHLR</name>
<feature type="domain" description="ABC transmembrane type-2" evidence="10">
    <location>
        <begin position="58"/>
        <end position="281"/>
    </location>
</feature>
<dbReference type="InterPro" id="IPR013525">
    <property type="entry name" value="ABC2_TM"/>
</dbReference>
<keyword evidence="8 9" id="KW-0472">Membrane</keyword>
<evidence type="ECO:0000256" key="4">
    <source>
        <dbReference type="ARBA" id="ARBA00022475"/>
    </source>
</evidence>
<dbReference type="PANTHER" id="PTHR30413:SF8">
    <property type="entry name" value="TRANSPORT PERMEASE PROTEIN"/>
    <property type="match status" value="1"/>
</dbReference>
<feature type="transmembrane region" description="Helical" evidence="9">
    <location>
        <begin position="89"/>
        <end position="110"/>
    </location>
</feature>
<feature type="transmembrane region" description="Helical" evidence="9">
    <location>
        <begin position="161"/>
        <end position="186"/>
    </location>
</feature>
<comment type="similarity">
    <text evidence="2 9">Belongs to the ABC-2 integral membrane protein family.</text>
</comment>
<dbReference type="Pfam" id="PF01061">
    <property type="entry name" value="ABC2_membrane"/>
    <property type="match status" value="1"/>
</dbReference>
<comment type="subcellular location">
    <subcellularLocation>
        <location evidence="1">Cell inner membrane</location>
        <topology evidence="1">Multi-pass membrane protein</topology>
    </subcellularLocation>
    <subcellularLocation>
        <location evidence="9">Cell membrane</location>
        <topology evidence="9">Multi-pass membrane protein</topology>
    </subcellularLocation>
</comment>
<keyword evidence="7 9" id="KW-1133">Transmembrane helix</keyword>
<dbReference type="PROSITE" id="PS51012">
    <property type="entry name" value="ABC_TM2"/>
    <property type="match status" value="1"/>
</dbReference>
<evidence type="ECO:0000259" key="10">
    <source>
        <dbReference type="PROSITE" id="PS51012"/>
    </source>
</evidence>
<evidence type="ECO:0000256" key="2">
    <source>
        <dbReference type="ARBA" id="ARBA00007783"/>
    </source>
</evidence>
<evidence type="ECO:0000313" key="11">
    <source>
        <dbReference type="EMBL" id="CAA9276371.1"/>
    </source>
</evidence>
<evidence type="ECO:0000256" key="1">
    <source>
        <dbReference type="ARBA" id="ARBA00004429"/>
    </source>
</evidence>
<organism evidence="11">
    <name type="scientific">uncultured Chloroflexota bacterium</name>
    <dbReference type="NCBI Taxonomy" id="166587"/>
    <lineage>
        <taxon>Bacteria</taxon>
        <taxon>Bacillati</taxon>
        <taxon>Chloroflexota</taxon>
        <taxon>environmental samples</taxon>
    </lineage>
</organism>
<keyword evidence="4 9" id="KW-1003">Cell membrane</keyword>
<reference evidence="11" key="1">
    <citation type="submission" date="2020-02" db="EMBL/GenBank/DDBJ databases">
        <authorList>
            <person name="Meier V. D."/>
        </authorList>
    </citation>
    <scope>NUCLEOTIDE SEQUENCE</scope>
    <source>
        <strain evidence="11">AVDCRST_MAG77</strain>
    </source>
</reference>
<dbReference type="GO" id="GO:0043190">
    <property type="term" value="C:ATP-binding cassette (ABC) transporter complex"/>
    <property type="evidence" value="ECO:0007669"/>
    <property type="project" value="InterPro"/>
</dbReference>
<keyword evidence="5" id="KW-0997">Cell inner membrane</keyword>
<evidence type="ECO:0000256" key="9">
    <source>
        <dbReference type="RuleBase" id="RU361157"/>
    </source>
</evidence>
<dbReference type="PANTHER" id="PTHR30413">
    <property type="entry name" value="INNER MEMBRANE TRANSPORT PERMEASE"/>
    <property type="match status" value="1"/>
</dbReference>
<gene>
    <name evidence="11" type="ORF">AVDCRST_MAG77-3537</name>
</gene>
<evidence type="ECO:0000256" key="8">
    <source>
        <dbReference type="ARBA" id="ARBA00023136"/>
    </source>
</evidence>
<accession>A0A6J4JFZ3</accession>
<sequence>MTSFAAAPPGSATRHAPAAARVRGTGVLGALRELWDYRDLLLNLVGRDLAVRYKRSALGFLWSFLNPLLMMAVFWVVFQVVKPQNVRSYPLFVLAGLLPWNFLAGSLTTAVRSITSSGGIIDKVYFPREVLPLAAVAANLVNFLLSLVVFLPLAWLMGAEFSAWSLALPAIILVQVILVTGLSLLLSALNVFYRDTELVLDVGITAWFFLTPIFYELELLPNRFLGVDIWRLFYTLNPMATLVTDYRYILLYDYPVIRHTLVSLVIGLVLLAAGWAFFRHTAPRFTEEI</sequence>
<dbReference type="EMBL" id="CADCTC010000193">
    <property type="protein sequence ID" value="CAA9276371.1"/>
    <property type="molecule type" value="Genomic_DNA"/>
</dbReference>
<proteinExistence type="inferred from homology"/>
<dbReference type="InterPro" id="IPR000412">
    <property type="entry name" value="ABC_2_transport"/>
</dbReference>
<feature type="transmembrane region" description="Helical" evidence="9">
    <location>
        <begin position="198"/>
        <end position="215"/>
    </location>
</feature>
<evidence type="ECO:0000256" key="6">
    <source>
        <dbReference type="ARBA" id="ARBA00022692"/>
    </source>
</evidence>
<evidence type="ECO:0000256" key="5">
    <source>
        <dbReference type="ARBA" id="ARBA00022519"/>
    </source>
</evidence>
<dbReference type="GO" id="GO:0015920">
    <property type="term" value="P:lipopolysaccharide transport"/>
    <property type="evidence" value="ECO:0007669"/>
    <property type="project" value="TreeGrafter"/>
</dbReference>